<evidence type="ECO:0000313" key="2">
    <source>
        <dbReference type="Proteomes" id="UP000784294"/>
    </source>
</evidence>
<evidence type="ECO:0000313" key="1">
    <source>
        <dbReference type="EMBL" id="VEL27645.1"/>
    </source>
</evidence>
<sequence length="215" mass="24982">MLNHLRQEMGHMNKSGSPFICIICQGRLFNTPRELQLHLVSTHGAESGPSRCALCNVDIKPKRQADDDRRLLRVAYERHVFEEHLPEMELFARLLYAGPYFLPRTLVQAAPLDDSIQRAFRCIFEHRMTAGQGSRYPFYHWLMAMERDDMPKRGNGLRDCHISSTPGGSSPHQFLEDAHTHTYVYMYVYRYRYVDIEGYSRSQNNEVLLCIVAIS</sequence>
<gene>
    <name evidence="1" type="ORF">PXEA_LOCUS21085</name>
</gene>
<proteinExistence type="predicted"/>
<organism evidence="1 2">
    <name type="scientific">Protopolystoma xenopodis</name>
    <dbReference type="NCBI Taxonomy" id="117903"/>
    <lineage>
        <taxon>Eukaryota</taxon>
        <taxon>Metazoa</taxon>
        <taxon>Spiralia</taxon>
        <taxon>Lophotrochozoa</taxon>
        <taxon>Platyhelminthes</taxon>
        <taxon>Monogenea</taxon>
        <taxon>Polyopisthocotylea</taxon>
        <taxon>Polystomatidea</taxon>
        <taxon>Polystomatidae</taxon>
        <taxon>Protopolystoma</taxon>
    </lineage>
</organism>
<reference evidence="1" key="1">
    <citation type="submission" date="2018-11" db="EMBL/GenBank/DDBJ databases">
        <authorList>
            <consortium name="Pathogen Informatics"/>
        </authorList>
    </citation>
    <scope>NUCLEOTIDE SEQUENCE</scope>
</reference>
<dbReference type="AlphaFoldDB" id="A0A3S5CK08"/>
<name>A0A3S5CK08_9PLAT</name>
<evidence type="ECO:0008006" key="3">
    <source>
        <dbReference type="Google" id="ProtNLM"/>
    </source>
</evidence>
<dbReference type="Proteomes" id="UP000784294">
    <property type="component" value="Unassembled WGS sequence"/>
</dbReference>
<dbReference type="EMBL" id="CAAALY010088713">
    <property type="protein sequence ID" value="VEL27645.1"/>
    <property type="molecule type" value="Genomic_DNA"/>
</dbReference>
<protein>
    <recommendedName>
        <fullName evidence="3">C2H2-type domain-containing protein</fullName>
    </recommendedName>
</protein>
<accession>A0A3S5CK08</accession>
<dbReference type="OrthoDB" id="6253480at2759"/>
<comment type="caution">
    <text evidence="1">The sequence shown here is derived from an EMBL/GenBank/DDBJ whole genome shotgun (WGS) entry which is preliminary data.</text>
</comment>
<keyword evidence="2" id="KW-1185">Reference proteome</keyword>